<dbReference type="STRING" id="1458461.BN1012_Phect2043"/>
<dbReference type="HOGENOM" id="CLU_3096877_0_0_5"/>
<accession>X5MNN6</accession>
<protein>
    <submittedName>
        <fullName evidence="1">Uncharacterized protein</fullName>
    </submittedName>
</protein>
<reference evidence="1 2" key="1">
    <citation type="journal article" date="2014" name="Front. Genet.">
        <title>Genome and metabolic network of "Candidatus Phaeomarinobacter ectocarpi" Ec32, a new candidate genus of Alphaproteobacteria frequently associated with brown algae.</title>
        <authorList>
            <person name="Dittami S.M."/>
            <person name="Barbeyron T."/>
            <person name="Boyen C."/>
            <person name="Cambefort J."/>
            <person name="Collet G."/>
            <person name="Delage L."/>
            <person name="Gobet A."/>
            <person name="Groisillier A."/>
            <person name="Leblanc C."/>
            <person name="Michel G."/>
            <person name="Scornet D."/>
            <person name="Siegel A."/>
            <person name="Tapia J.E."/>
            <person name="Tonon T."/>
        </authorList>
    </citation>
    <scope>NUCLEOTIDE SEQUENCE [LARGE SCALE GENOMIC DNA]</scope>
    <source>
        <strain evidence="1 2">Ec32</strain>
    </source>
</reference>
<evidence type="ECO:0000313" key="2">
    <source>
        <dbReference type="Proteomes" id="UP000032160"/>
    </source>
</evidence>
<keyword evidence="2" id="KW-1185">Reference proteome</keyword>
<dbReference type="KEGG" id="pect:BN1012_Phect2043"/>
<dbReference type="EMBL" id="HG966617">
    <property type="protein sequence ID" value="CDO60256.1"/>
    <property type="molecule type" value="Genomic_DNA"/>
</dbReference>
<organism evidence="1 2">
    <name type="scientific">Candidatus Phaeomarinibacter ectocarpi</name>
    <dbReference type="NCBI Taxonomy" id="1458461"/>
    <lineage>
        <taxon>Bacteria</taxon>
        <taxon>Pseudomonadati</taxon>
        <taxon>Pseudomonadota</taxon>
        <taxon>Alphaproteobacteria</taxon>
        <taxon>Hyphomicrobiales</taxon>
        <taxon>Parvibaculaceae</taxon>
        <taxon>Candidatus Phaeomarinibacter</taxon>
    </lineage>
</organism>
<name>X5MNN6_9HYPH</name>
<sequence length="51" mass="5655">MFRAAIGLFHNRRARRLEGMKAMRMGLADPPLTGPGHICRIARNPAPTLLT</sequence>
<dbReference type="Proteomes" id="UP000032160">
    <property type="component" value="Chromosome I"/>
</dbReference>
<evidence type="ECO:0000313" key="1">
    <source>
        <dbReference type="EMBL" id="CDO60256.1"/>
    </source>
</evidence>
<gene>
    <name evidence="1" type="ORF">BN1012_Phect2043</name>
</gene>
<dbReference type="AlphaFoldDB" id="X5MNN6"/>
<proteinExistence type="predicted"/>